<dbReference type="InterPro" id="IPR015915">
    <property type="entry name" value="Kelch-typ_b-propeller"/>
</dbReference>
<protein>
    <submittedName>
        <fullName evidence="4">Uncharacterized protein</fullName>
    </submittedName>
</protein>
<dbReference type="Proteomes" id="UP001341840">
    <property type="component" value="Unassembled WGS sequence"/>
</dbReference>
<dbReference type="PANTHER" id="PTHR46228">
    <property type="entry name" value="KELCH DOMAIN-CONTAINING PROTEIN"/>
    <property type="match status" value="1"/>
</dbReference>
<dbReference type="EMBL" id="JASCZI010273199">
    <property type="protein sequence ID" value="MED6224422.1"/>
    <property type="molecule type" value="Genomic_DNA"/>
</dbReference>
<accession>A0ABU6ZR15</accession>
<reference evidence="4 5" key="1">
    <citation type="journal article" date="2023" name="Plants (Basel)">
        <title>Bridging the Gap: Combining Genomics and Transcriptomics Approaches to Understand Stylosanthes scabra, an Orphan Legume from the Brazilian Caatinga.</title>
        <authorList>
            <person name="Ferreira-Neto J.R.C."/>
            <person name="da Silva M.D."/>
            <person name="Binneck E."/>
            <person name="de Melo N.F."/>
            <person name="da Silva R.H."/>
            <person name="de Melo A.L.T.M."/>
            <person name="Pandolfi V."/>
            <person name="Bustamante F.O."/>
            <person name="Brasileiro-Vidal A.C."/>
            <person name="Benko-Iseppon A.M."/>
        </authorList>
    </citation>
    <scope>NUCLEOTIDE SEQUENCE [LARGE SCALE GENOMIC DNA]</scope>
    <source>
        <tissue evidence="4">Leaves</tissue>
    </source>
</reference>
<evidence type="ECO:0000256" key="1">
    <source>
        <dbReference type="ARBA" id="ARBA00022441"/>
    </source>
</evidence>
<dbReference type="PANTHER" id="PTHR46228:SF2">
    <property type="entry name" value="KELCH REPEAT PROTEIN (AFU_ORTHOLOGUE AFUA_4G14350)"/>
    <property type="match status" value="1"/>
</dbReference>
<sequence>MAMVAESESKKKKAAMWLYPKVLGFNPSERWGHSACFSNSLMYIYGGCCGGLHFADVLCLDFEKMAWSKLATAGEKPGPRDSHSAVLVGNKMIVFGGTDGFKKVNDTHILDLGTKEWTRPMCHGTPPSPRESHTATLVGDNRIVVFGGSGEGDANYLNDLHILDLRTMTWSSPLLKGEFPVPRDSHTTLAIGSKLVVYGGDCGDHYHGDVSMLDMDTMTWSKLKIQGSSPGVRAGHAAVNIGTKVYIIGGVGDKRYYNDIWVFDIFTCSWTQLDVHGQQPQGRFSHTAIVMDMDIAMFGGCGEDERPLNELLVLQLGGEHPNGRYNISMCKVFGTYWNQEKRTTIPEADTNMKMAPTGGLGKLGYEVAFEKTQPYQFDSGILQQKKRRIAAAKVWDVDSEQEEHSLSHSQHSSPSQSDQEQTPGQKANASIMDSQRYHLFKHINRIPSNENGSSNRRSLSLSNLTQEQYVHVLEDRKGAQYQATDQKAVARGHVQHLIGAEVRGKVDGAFDSGLLMTATVNGRIFRGVLFAPGAGTVSSNADPNCSFPATHHQTLMNTKKVEILRDYSKQIVNGNNNNSHLERDLIATRPFPIMRGTNNNNGSLSKDLNNNNNNKMRSDLQGLALTLGGPASSGNPA</sequence>
<evidence type="ECO:0000256" key="3">
    <source>
        <dbReference type="SAM" id="MobiDB-lite"/>
    </source>
</evidence>
<keyword evidence="1" id="KW-0880">Kelch repeat</keyword>
<keyword evidence="2" id="KW-0677">Repeat</keyword>
<feature type="region of interest" description="Disordered" evidence="3">
    <location>
        <begin position="594"/>
        <end position="616"/>
    </location>
</feature>
<dbReference type="InterPro" id="IPR006652">
    <property type="entry name" value="Kelch_1"/>
</dbReference>
<organism evidence="4 5">
    <name type="scientific">Stylosanthes scabra</name>
    <dbReference type="NCBI Taxonomy" id="79078"/>
    <lineage>
        <taxon>Eukaryota</taxon>
        <taxon>Viridiplantae</taxon>
        <taxon>Streptophyta</taxon>
        <taxon>Embryophyta</taxon>
        <taxon>Tracheophyta</taxon>
        <taxon>Spermatophyta</taxon>
        <taxon>Magnoliopsida</taxon>
        <taxon>eudicotyledons</taxon>
        <taxon>Gunneridae</taxon>
        <taxon>Pentapetalae</taxon>
        <taxon>rosids</taxon>
        <taxon>fabids</taxon>
        <taxon>Fabales</taxon>
        <taxon>Fabaceae</taxon>
        <taxon>Papilionoideae</taxon>
        <taxon>50 kb inversion clade</taxon>
        <taxon>dalbergioids sensu lato</taxon>
        <taxon>Dalbergieae</taxon>
        <taxon>Pterocarpus clade</taxon>
        <taxon>Stylosanthes</taxon>
    </lineage>
</organism>
<dbReference type="SUPFAM" id="SSF117281">
    <property type="entry name" value="Kelch motif"/>
    <property type="match status" value="1"/>
</dbReference>
<evidence type="ECO:0000313" key="4">
    <source>
        <dbReference type="EMBL" id="MED6224422.1"/>
    </source>
</evidence>
<keyword evidence="5" id="KW-1185">Reference proteome</keyword>
<comment type="caution">
    <text evidence="4">The sequence shown here is derived from an EMBL/GenBank/DDBJ whole genome shotgun (WGS) entry which is preliminary data.</text>
</comment>
<gene>
    <name evidence="4" type="ORF">PIB30_083816</name>
</gene>
<dbReference type="Pfam" id="PF01344">
    <property type="entry name" value="Kelch_1"/>
    <property type="match status" value="1"/>
</dbReference>
<feature type="compositionally biased region" description="Low complexity" evidence="3">
    <location>
        <begin position="598"/>
        <end position="615"/>
    </location>
</feature>
<evidence type="ECO:0000256" key="2">
    <source>
        <dbReference type="ARBA" id="ARBA00022737"/>
    </source>
</evidence>
<feature type="compositionally biased region" description="Low complexity" evidence="3">
    <location>
        <begin position="407"/>
        <end position="421"/>
    </location>
</feature>
<name>A0ABU6ZR15_9FABA</name>
<proteinExistence type="predicted"/>
<dbReference type="Pfam" id="PF24681">
    <property type="entry name" value="Kelch_KLHDC2_KLHL20_DRC7"/>
    <property type="match status" value="1"/>
</dbReference>
<dbReference type="Gene3D" id="2.120.10.80">
    <property type="entry name" value="Kelch-type beta propeller"/>
    <property type="match status" value="2"/>
</dbReference>
<evidence type="ECO:0000313" key="5">
    <source>
        <dbReference type="Proteomes" id="UP001341840"/>
    </source>
</evidence>
<feature type="region of interest" description="Disordered" evidence="3">
    <location>
        <begin position="399"/>
        <end position="428"/>
    </location>
</feature>